<feature type="disulfide bond" evidence="4">
    <location>
        <begin position="336"/>
        <end position="345"/>
    </location>
</feature>
<feature type="disulfide bond" evidence="4">
    <location>
        <begin position="533"/>
        <end position="542"/>
    </location>
</feature>
<keyword evidence="1 4" id="KW-0245">EGF-like domain</keyword>
<keyword evidence="5" id="KW-0812">Transmembrane</keyword>
<evidence type="ECO:0000313" key="7">
    <source>
        <dbReference type="EMBL" id="EFC41491.1"/>
    </source>
</evidence>
<dbReference type="PANTHER" id="PTHR11219">
    <property type="entry name" value="TENEURIN AND N-ACETYLGLUCOSAMINE-1-PHOSPHODIESTER ALPHA-N-ACETYLGLUCOSAMINIDASE"/>
    <property type="match status" value="1"/>
</dbReference>
<dbReference type="AlphaFoldDB" id="D2VNW7"/>
<gene>
    <name evidence="7" type="ORF">NAEGRDRAFT_70644</name>
</gene>
<organism evidence="8">
    <name type="scientific">Naegleria gruberi</name>
    <name type="common">Amoeba</name>
    <dbReference type="NCBI Taxonomy" id="5762"/>
    <lineage>
        <taxon>Eukaryota</taxon>
        <taxon>Discoba</taxon>
        <taxon>Heterolobosea</taxon>
        <taxon>Tetramitia</taxon>
        <taxon>Eutetramitia</taxon>
        <taxon>Vahlkampfiidae</taxon>
        <taxon>Naegleria</taxon>
    </lineage>
</organism>
<dbReference type="InterPro" id="IPR011042">
    <property type="entry name" value="6-blade_b-propeller_TolB-like"/>
</dbReference>
<dbReference type="InParanoid" id="D2VNW7"/>
<feature type="domain" description="EGF-like" evidence="6">
    <location>
        <begin position="313"/>
        <end position="346"/>
    </location>
</feature>
<feature type="transmembrane region" description="Helical" evidence="5">
    <location>
        <begin position="690"/>
        <end position="718"/>
    </location>
</feature>
<dbReference type="SUPFAM" id="SSF101898">
    <property type="entry name" value="NHL repeat"/>
    <property type="match status" value="1"/>
</dbReference>
<sequence>MHADGLALYSNSIDDVEVFFTDTNLIRRTKNGTNTDIAGSLTSGYSGDGGLAINALLATSMGVTISPNREIYIADTGNSVIRKINSTGYIHTIAGTGTSGHSGDGGLAVNAKLFHPRTVTVTSEGEILIADTSNHVIRKITKDGYIFTIAGKPSTSGYGGDGGLAKDALLSSPQCVRISPSGDIFIVEYGGARIRKINSKGIISTFLGTGQQKLSGDGLITNQTTLNYPVAIAFGLNGIIYFAESGGLRKLTPICVEGSILMENGLCEYQCFGYTNLNSSIVCSGKGECISFNVCECKENYYGSSCEKFKCFNVENNSSNVCSSHGMCVSHNNCSCIEGYHGLNCDLFECNGIPSNDSKVCSGKGNCTLFNQCLCELGYLGNDCQQFYCNSILNDNSSVCSSKGLCLSPNNCSCFDNFRGDNCEMYDCYGVARNDSSVCSSHGICTSFNNCSCQVGYYGNNCELTSCFGVEKVSSHVCNGNGTCASFDMCNCFDNSRWFGKNCNLTYCFGNSSDDVNVCNSHGDCLNYDICHCRPHYIGNQCQFRFNSQQMNFTFNSSIDYLEDITTILLLSIQDLQFIDYYSRKKIDFNVTFFLNNQFLWNQVTQEELRSPLSFSLPSSLSNGSLLASITLSFNSTLISLETVTLSPLLIIRKEKASVSNSIPLPKTSISQPKKDNEAISSTSENTTGIIVVAVVVPVVTLGALGVGIAVIVLVVILMKKKAATSMVANTNNFEMK</sequence>
<dbReference type="PROSITE" id="PS01186">
    <property type="entry name" value="EGF_2"/>
    <property type="match status" value="3"/>
</dbReference>
<dbReference type="EMBL" id="GG738885">
    <property type="protein sequence ID" value="EFC41491.1"/>
    <property type="molecule type" value="Genomic_DNA"/>
</dbReference>
<dbReference type="Pfam" id="PF25024">
    <property type="entry name" value="EGF_TEN"/>
    <property type="match status" value="1"/>
</dbReference>
<dbReference type="STRING" id="5762.D2VNW7"/>
<comment type="caution">
    <text evidence="4">Lacks conserved residue(s) required for the propagation of feature annotation.</text>
</comment>
<dbReference type="Proteomes" id="UP000006671">
    <property type="component" value="Unassembled WGS sequence"/>
</dbReference>
<dbReference type="eggNOG" id="KOG4659">
    <property type="taxonomic scope" value="Eukaryota"/>
</dbReference>
<dbReference type="Gene3D" id="2.120.10.30">
    <property type="entry name" value="TolB, C-terminal domain"/>
    <property type="match status" value="2"/>
</dbReference>
<evidence type="ECO:0000256" key="1">
    <source>
        <dbReference type="ARBA" id="ARBA00022536"/>
    </source>
</evidence>
<dbReference type="eggNOG" id="KOG1217">
    <property type="taxonomic scope" value="Eukaryota"/>
</dbReference>
<dbReference type="KEGG" id="ngr:NAEGRDRAFT_70644"/>
<keyword evidence="5" id="KW-1133">Transmembrane helix</keyword>
<dbReference type="Pfam" id="PF25021">
    <property type="entry name" value="TEN_NHL"/>
    <property type="match status" value="2"/>
</dbReference>
<accession>D2VNW7</accession>
<name>D2VNW7_NAEGR</name>
<evidence type="ECO:0000259" key="6">
    <source>
        <dbReference type="PROSITE" id="PS50026"/>
    </source>
</evidence>
<protein>
    <submittedName>
        <fullName evidence="7">Predicted protein</fullName>
    </submittedName>
</protein>
<dbReference type="InterPro" id="IPR056822">
    <property type="entry name" value="TEN_NHL"/>
</dbReference>
<feature type="domain" description="EGF-like" evidence="6">
    <location>
        <begin position="504"/>
        <end position="543"/>
    </location>
</feature>
<keyword evidence="5" id="KW-0472">Membrane</keyword>
<dbReference type="PANTHER" id="PTHR11219:SF70">
    <property type="entry name" value="EGF-LIKE DOMAIN-CONTAINING PROTEIN"/>
    <property type="match status" value="1"/>
</dbReference>
<keyword evidence="8" id="KW-1185">Reference proteome</keyword>
<dbReference type="Gene3D" id="2.10.25.10">
    <property type="entry name" value="Laminin"/>
    <property type="match status" value="4"/>
</dbReference>
<evidence type="ECO:0000256" key="2">
    <source>
        <dbReference type="ARBA" id="ARBA00022737"/>
    </source>
</evidence>
<dbReference type="InterPro" id="IPR000742">
    <property type="entry name" value="EGF"/>
</dbReference>
<keyword evidence="3 4" id="KW-1015">Disulfide bond</keyword>
<dbReference type="SMART" id="SM00181">
    <property type="entry name" value="EGF"/>
    <property type="match status" value="6"/>
</dbReference>
<evidence type="ECO:0000256" key="5">
    <source>
        <dbReference type="SAM" id="Phobius"/>
    </source>
</evidence>
<evidence type="ECO:0000256" key="4">
    <source>
        <dbReference type="PROSITE-ProRule" id="PRU00076"/>
    </source>
</evidence>
<evidence type="ECO:0000313" key="8">
    <source>
        <dbReference type="Proteomes" id="UP000006671"/>
    </source>
</evidence>
<dbReference type="PROSITE" id="PS00022">
    <property type="entry name" value="EGF_1"/>
    <property type="match status" value="5"/>
</dbReference>
<reference evidence="7 8" key="1">
    <citation type="journal article" date="2010" name="Cell">
        <title>The genome of Naegleria gruberi illuminates early eukaryotic versatility.</title>
        <authorList>
            <person name="Fritz-Laylin L.K."/>
            <person name="Prochnik S.E."/>
            <person name="Ginger M.L."/>
            <person name="Dacks J.B."/>
            <person name="Carpenter M.L."/>
            <person name="Field M.C."/>
            <person name="Kuo A."/>
            <person name="Paredez A."/>
            <person name="Chapman J."/>
            <person name="Pham J."/>
            <person name="Shu S."/>
            <person name="Neupane R."/>
            <person name="Cipriano M."/>
            <person name="Mancuso J."/>
            <person name="Tu H."/>
            <person name="Salamov A."/>
            <person name="Lindquist E."/>
            <person name="Shapiro H."/>
            <person name="Lucas S."/>
            <person name="Grigoriev I.V."/>
            <person name="Cande W.Z."/>
            <person name="Fulton C."/>
            <person name="Rokhsar D.S."/>
            <person name="Dawson S.C."/>
        </authorList>
    </citation>
    <scope>NUCLEOTIDE SEQUENCE [LARGE SCALE GENOMIC DNA]</scope>
    <source>
        <strain evidence="7 8">NEG-M</strain>
    </source>
</reference>
<evidence type="ECO:0000256" key="3">
    <source>
        <dbReference type="ARBA" id="ARBA00023157"/>
    </source>
</evidence>
<dbReference type="OrthoDB" id="442731at2759"/>
<dbReference type="PROSITE" id="PS50026">
    <property type="entry name" value="EGF_3"/>
    <property type="match status" value="3"/>
</dbReference>
<dbReference type="RefSeq" id="XP_002674235.1">
    <property type="nucleotide sequence ID" value="XM_002674189.1"/>
</dbReference>
<proteinExistence type="predicted"/>
<dbReference type="GeneID" id="8862435"/>
<dbReference type="VEuPathDB" id="AmoebaDB:NAEGRDRAFT_70644"/>
<feature type="domain" description="EGF-like" evidence="6">
    <location>
        <begin position="424"/>
        <end position="463"/>
    </location>
</feature>
<keyword evidence="2" id="KW-0677">Repeat</keyword>
<feature type="disulfide bond" evidence="4">
    <location>
        <begin position="453"/>
        <end position="462"/>
    </location>
</feature>
<dbReference type="InterPro" id="IPR051216">
    <property type="entry name" value="Teneurin"/>
</dbReference>